<comment type="subcellular location">
    <subcellularLocation>
        <location evidence="1 11">Nucleus</location>
    </subcellularLocation>
</comment>
<evidence type="ECO:0000256" key="11">
    <source>
        <dbReference type="RuleBase" id="RU364117"/>
    </source>
</evidence>
<feature type="compositionally biased region" description="Low complexity" evidence="12">
    <location>
        <begin position="727"/>
        <end position="739"/>
    </location>
</feature>
<dbReference type="FunFam" id="3.40.50.300:FF:000340">
    <property type="entry name" value="Bloom syndrome, RecQ helicase"/>
    <property type="match status" value="1"/>
</dbReference>
<dbReference type="InParanoid" id="A8QB58"/>
<dbReference type="InterPro" id="IPR011545">
    <property type="entry name" value="DEAD/DEAH_box_helicase_dom"/>
</dbReference>
<dbReference type="GO" id="GO:0006260">
    <property type="term" value="P:DNA replication"/>
    <property type="evidence" value="ECO:0007669"/>
    <property type="project" value="InterPro"/>
</dbReference>
<dbReference type="GO" id="GO:0031422">
    <property type="term" value="C:RecQ family helicase-topoisomerase III complex"/>
    <property type="evidence" value="ECO:0007669"/>
    <property type="project" value="UniProtKB-ARBA"/>
</dbReference>
<evidence type="ECO:0000256" key="3">
    <source>
        <dbReference type="ARBA" id="ARBA00022741"/>
    </source>
</evidence>
<dbReference type="EC" id="5.6.2.4" evidence="11"/>
<comment type="catalytic activity">
    <reaction evidence="10 11">
        <text>Couples ATP hydrolysis with the unwinding of duplex DNA by translocating in the 3'-5' direction.</text>
        <dbReference type="EC" id="5.6.2.4"/>
    </reaction>
</comment>
<dbReference type="STRING" id="425265.A8QB58"/>
<dbReference type="Gene3D" id="3.40.50.300">
    <property type="entry name" value="P-loop containing nucleotide triphosphate hydrolases"/>
    <property type="match status" value="2"/>
</dbReference>
<dbReference type="GO" id="GO:0000729">
    <property type="term" value="P:DNA double-strand break processing"/>
    <property type="evidence" value="ECO:0007669"/>
    <property type="project" value="UniProtKB-ARBA"/>
</dbReference>
<feature type="domain" description="Helicase ATP-binding" evidence="13">
    <location>
        <begin position="203"/>
        <end position="382"/>
    </location>
</feature>
<dbReference type="InterPro" id="IPR036390">
    <property type="entry name" value="WH_DNA-bd_sf"/>
</dbReference>
<feature type="region of interest" description="Disordered" evidence="12">
    <location>
        <begin position="142"/>
        <end position="167"/>
    </location>
</feature>
<feature type="compositionally biased region" description="Polar residues" evidence="12">
    <location>
        <begin position="142"/>
        <end position="151"/>
    </location>
</feature>
<keyword evidence="8" id="KW-0413">Isomerase</keyword>
<gene>
    <name evidence="15" type="ORF">MGL_3884</name>
</gene>
<dbReference type="SUPFAM" id="SSF52540">
    <property type="entry name" value="P-loop containing nucleoside triphosphate hydrolases"/>
    <property type="match status" value="1"/>
</dbReference>
<evidence type="ECO:0000256" key="12">
    <source>
        <dbReference type="SAM" id="MobiDB-lite"/>
    </source>
</evidence>
<evidence type="ECO:0000259" key="14">
    <source>
        <dbReference type="PROSITE" id="PS51194"/>
    </source>
</evidence>
<evidence type="ECO:0000313" key="16">
    <source>
        <dbReference type="Proteomes" id="UP000008837"/>
    </source>
</evidence>
<dbReference type="OMA" id="FWSMEDS"/>
<dbReference type="OrthoDB" id="10261556at2759"/>
<reference evidence="15 16" key="1">
    <citation type="journal article" date="2007" name="Proc. Natl. Acad. Sci. U.S.A.">
        <title>Dandruff-associated Malassezia genomes reveal convergent and divergent virulence traits shared with plant and human fungal pathogens.</title>
        <authorList>
            <person name="Xu J."/>
            <person name="Saunders C.W."/>
            <person name="Hu P."/>
            <person name="Grant R.A."/>
            <person name="Boekhout T."/>
            <person name="Kuramae E.E."/>
            <person name="Kronstad J.W."/>
            <person name="Deangelis Y.M."/>
            <person name="Reeder N.L."/>
            <person name="Johnstone K.R."/>
            <person name="Leland M."/>
            <person name="Fieno A.M."/>
            <person name="Begley W.M."/>
            <person name="Sun Y."/>
            <person name="Lacey M.P."/>
            <person name="Chaudhary T."/>
            <person name="Keough T."/>
            <person name="Chu L."/>
            <person name="Sears R."/>
            <person name="Yuan B."/>
            <person name="Dawson T.L.Jr."/>
        </authorList>
    </citation>
    <scope>NUCLEOTIDE SEQUENCE [LARGE SCALE GENOMIC DNA]</scope>
    <source>
        <strain evidence="16">ATCC MYA-4612 / CBS 7966</strain>
    </source>
</reference>
<evidence type="ECO:0000256" key="8">
    <source>
        <dbReference type="ARBA" id="ARBA00023235"/>
    </source>
</evidence>
<dbReference type="GO" id="GO:0016887">
    <property type="term" value="F:ATP hydrolysis activity"/>
    <property type="evidence" value="ECO:0007669"/>
    <property type="project" value="RHEA"/>
</dbReference>
<dbReference type="GO" id="GO:0000724">
    <property type="term" value="P:double-strand break repair via homologous recombination"/>
    <property type="evidence" value="ECO:0007669"/>
    <property type="project" value="TreeGrafter"/>
</dbReference>
<dbReference type="GO" id="GO:0005634">
    <property type="term" value="C:nucleus"/>
    <property type="evidence" value="ECO:0007669"/>
    <property type="project" value="UniProtKB-SubCell"/>
</dbReference>
<comment type="catalytic activity">
    <reaction evidence="11">
        <text>ATP + H2O = ADP + phosphate + H(+)</text>
        <dbReference type="Rhea" id="RHEA:13065"/>
        <dbReference type="ChEBI" id="CHEBI:15377"/>
        <dbReference type="ChEBI" id="CHEBI:15378"/>
        <dbReference type="ChEBI" id="CHEBI:30616"/>
        <dbReference type="ChEBI" id="CHEBI:43474"/>
        <dbReference type="ChEBI" id="CHEBI:456216"/>
    </reaction>
</comment>
<dbReference type="KEGG" id="mgl:MGL_3884"/>
<dbReference type="GO" id="GO:0005737">
    <property type="term" value="C:cytoplasm"/>
    <property type="evidence" value="ECO:0007669"/>
    <property type="project" value="TreeGrafter"/>
</dbReference>
<dbReference type="PROSITE" id="PS51192">
    <property type="entry name" value="HELICASE_ATP_BIND_1"/>
    <property type="match status" value="1"/>
</dbReference>
<dbReference type="CDD" id="cd17920">
    <property type="entry name" value="DEXHc_RecQ"/>
    <property type="match status" value="1"/>
</dbReference>
<name>A8QB58_MALGO</name>
<dbReference type="InterPro" id="IPR027417">
    <property type="entry name" value="P-loop_NTPase"/>
</dbReference>
<keyword evidence="5 11" id="KW-0347">Helicase</keyword>
<dbReference type="GO" id="GO:0005524">
    <property type="term" value="F:ATP binding"/>
    <property type="evidence" value="ECO:0007669"/>
    <property type="project" value="UniProtKB-KW"/>
</dbReference>
<evidence type="ECO:0000256" key="7">
    <source>
        <dbReference type="ARBA" id="ARBA00023125"/>
    </source>
</evidence>
<dbReference type="EMBL" id="AAYY01000016">
    <property type="protein sequence ID" value="EDP41676.1"/>
    <property type="molecule type" value="Genomic_DNA"/>
</dbReference>
<evidence type="ECO:0000256" key="6">
    <source>
        <dbReference type="ARBA" id="ARBA00022840"/>
    </source>
</evidence>
<feature type="region of interest" description="Disordered" evidence="12">
    <location>
        <begin position="72"/>
        <end position="112"/>
    </location>
</feature>
<evidence type="ECO:0000256" key="4">
    <source>
        <dbReference type="ARBA" id="ARBA00022801"/>
    </source>
</evidence>
<dbReference type="Pfam" id="PF00270">
    <property type="entry name" value="DEAD"/>
    <property type="match status" value="1"/>
</dbReference>
<dbReference type="SMART" id="SM00487">
    <property type="entry name" value="DEXDc"/>
    <property type="match status" value="1"/>
</dbReference>
<feature type="compositionally biased region" description="Low complexity" evidence="12">
    <location>
        <begin position="85"/>
        <end position="103"/>
    </location>
</feature>
<dbReference type="Gene3D" id="1.10.10.10">
    <property type="entry name" value="Winged helix-like DNA-binding domain superfamily/Winged helix DNA-binding domain"/>
    <property type="match status" value="1"/>
</dbReference>
<organism evidence="15 16">
    <name type="scientific">Malassezia globosa (strain ATCC MYA-4612 / CBS 7966)</name>
    <name type="common">Dandruff-associated fungus</name>
    <dbReference type="NCBI Taxonomy" id="425265"/>
    <lineage>
        <taxon>Eukaryota</taxon>
        <taxon>Fungi</taxon>
        <taxon>Dikarya</taxon>
        <taxon>Basidiomycota</taxon>
        <taxon>Ustilaginomycotina</taxon>
        <taxon>Malasseziomycetes</taxon>
        <taxon>Malasseziales</taxon>
        <taxon>Malasseziaceae</taxon>
        <taxon>Malassezia</taxon>
    </lineage>
</organism>
<feature type="domain" description="Helicase C-terminal" evidence="14">
    <location>
        <begin position="406"/>
        <end position="556"/>
    </location>
</feature>
<evidence type="ECO:0000256" key="5">
    <source>
        <dbReference type="ARBA" id="ARBA00022806"/>
    </source>
</evidence>
<dbReference type="PANTHER" id="PTHR13710:SF153">
    <property type="entry name" value="RECQ-LIKE DNA HELICASE BLM"/>
    <property type="match status" value="1"/>
</dbReference>
<comment type="caution">
    <text evidence="15">The sequence shown here is derived from an EMBL/GenBank/DDBJ whole genome shotgun (WGS) entry which is preliminary data.</text>
</comment>
<feature type="region of interest" description="Disordered" evidence="12">
    <location>
        <begin position="720"/>
        <end position="759"/>
    </location>
</feature>
<dbReference type="SMART" id="SM00956">
    <property type="entry name" value="RQC"/>
    <property type="match status" value="1"/>
</dbReference>
<evidence type="ECO:0000256" key="1">
    <source>
        <dbReference type="ARBA" id="ARBA00004123"/>
    </source>
</evidence>
<dbReference type="NCBIfam" id="TIGR00614">
    <property type="entry name" value="recQ_fam"/>
    <property type="match status" value="1"/>
</dbReference>
<dbReference type="AlphaFoldDB" id="A8QB58"/>
<dbReference type="PROSITE" id="PS00690">
    <property type="entry name" value="DEAH_ATP_HELICASE"/>
    <property type="match status" value="1"/>
</dbReference>
<keyword evidence="4 11" id="KW-0378">Hydrolase</keyword>
<dbReference type="Pfam" id="PF16124">
    <property type="entry name" value="RecQ_Zn_bind"/>
    <property type="match status" value="1"/>
</dbReference>
<dbReference type="InterPro" id="IPR018982">
    <property type="entry name" value="RQC_domain"/>
</dbReference>
<keyword evidence="9 11" id="KW-0539">Nucleus</keyword>
<dbReference type="VEuPathDB" id="FungiDB:MGL_3884"/>
<keyword evidence="6 11" id="KW-0067">ATP-binding</keyword>
<dbReference type="GO" id="GO:0031573">
    <property type="term" value="P:mitotic intra-S DNA damage checkpoint signaling"/>
    <property type="evidence" value="ECO:0007669"/>
    <property type="project" value="UniProtKB-ARBA"/>
</dbReference>
<dbReference type="InterPro" id="IPR032284">
    <property type="entry name" value="RecQ_Zn-bd"/>
</dbReference>
<dbReference type="InterPro" id="IPR001650">
    <property type="entry name" value="Helicase_C-like"/>
</dbReference>
<dbReference type="InterPro" id="IPR004589">
    <property type="entry name" value="DNA_helicase_ATP-dep_RecQ"/>
</dbReference>
<dbReference type="PANTHER" id="PTHR13710">
    <property type="entry name" value="DNA HELICASE RECQ FAMILY MEMBER"/>
    <property type="match status" value="1"/>
</dbReference>
<dbReference type="InterPro" id="IPR036388">
    <property type="entry name" value="WH-like_DNA-bd_sf"/>
</dbReference>
<dbReference type="GO" id="GO:0009378">
    <property type="term" value="F:four-way junction helicase activity"/>
    <property type="evidence" value="ECO:0007669"/>
    <property type="project" value="TreeGrafter"/>
</dbReference>
<evidence type="ECO:0000256" key="10">
    <source>
        <dbReference type="ARBA" id="ARBA00034617"/>
    </source>
</evidence>
<dbReference type="Pfam" id="PF00271">
    <property type="entry name" value="Helicase_C"/>
    <property type="match status" value="1"/>
</dbReference>
<dbReference type="RefSeq" id="XP_001728890.1">
    <property type="nucleotide sequence ID" value="XM_001728838.1"/>
</dbReference>
<accession>A8QB58</accession>
<evidence type="ECO:0000313" key="15">
    <source>
        <dbReference type="EMBL" id="EDP41676.1"/>
    </source>
</evidence>
<evidence type="ECO:0000256" key="9">
    <source>
        <dbReference type="ARBA" id="ARBA00023242"/>
    </source>
</evidence>
<keyword evidence="3 11" id="KW-0547">Nucleotide-binding</keyword>
<comment type="similarity">
    <text evidence="2 11">Belongs to the helicase family. RecQ subfamily.</text>
</comment>
<sequence>MASGSIPSPRWSSMGLEELCHRYTHLKQVRLHAMEKRASIVCGDGLFNDSIDYLKIEEQLCASRMSAIEDELKSRGQPVNSPLATPQLTSSPSMLLSSSQPQTVPSQHEPESVDLLDEDDIDDDDDFDMLIPDEDLVQMEIPTSTPTTTGAGNKAPPSASLSEQSPIKPTSSTLFYPWDDQVRHSLHHIFLLKEFRADQLEAINATLSGRDVFCLMPTGGGKSLCYQLPSTITLGRTNGLTVVVSPLLALIHNQVKSLLRKDVPAMAITGDMSDADRRYASSELLRKNINVRLLYVTPEFISKSRLASQLLQHLYQTHQLARFVIDEAHCVDQWGHDFRPDYVRLNLLRKTYPTVPIMALTATARIDTVQSIQQSLGMRNALVLRQSFNRPNLTYKVCPKMRGSATLETIAAIIQKHHANECGIIYCLSRRDCENVSTDLGNKYGIQARHFHAGLNIEDKLRIQEGWEAGTFKVIVATIAFGMGIDKADVRFVIHHSMPKSLEGYYQETGRAGRDGKWSDCILFWSMEDSRKLEAMIDESPDASAEQKRLQIKSLYQVRTFCESLTECRRTNILKYFGEKFDPKLCHASCDNCQRSPAHCVDMTTSAKDFANMVKLITQQRQQRNSPPRFTRIHFVNVFRGSQRKEVKDHGHHHNLYHGSGAHYSDDQVRRLVDHLLNQKVLAEYSSKTRFQRFANYYLQLGPNASKLLQGHLSVRVDMPSNPSVGAASTSRRSNTSAALHGPTSVRAESPSSSDDMDLTFISLSPHRMKTVAAPAAAHQSVSTAPSSGVLAGKNGTAASITTSPARPLADRTNRLATGPVATPHVHIAAMPLRKPPVRRK</sequence>
<protein>
    <recommendedName>
        <fullName evidence="11">ATP-dependent DNA helicase</fullName>
        <ecNumber evidence="11">5.6.2.4</ecNumber>
    </recommendedName>
</protein>
<dbReference type="InterPro" id="IPR014001">
    <property type="entry name" value="Helicase_ATP-bd"/>
</dbReference>
<dbReference type="InterPro" id="IPR002464">
    <property type="entry name" value="DNA/RNA_helicase_DEAH_CS"/>
</dbReference>
<dbReference type="Pfam" id="PF09382">
    <property type="entry name" value="RQC"/>
    <property type="match status" value="1"/>
</dbReference>
<dbReference type="GO" id="GO:0003677">
    <property type="term" value="F:DNA binding"/>
    <property type="evidence" value="ECO:0007669"/>
    <property type="project" value="UniProtKB-KW"/>
</dbReference>
<dbReference type="SMART" id="SM00490">
    <property type="entry name" value="HELICc"/>
    <property type="match status" value="1"/>
</dbReference>
<dbReference type="GeneID" id="5853198"/>
<dbReference type="PROSITE" id="PS51194">
    <property type="entry name" value="HELICASE_CTER"/>
    <property type="match status" value="1"/>
</dbReference>
<dbReference type="FunFam" id="3.40.50.300:FF:000296">
    <property type="entry name" value="ATP-dependent DNA helicase RecQ"/>
    <property type="match status" value="1"/>
</dbReference>
<evidence type="ECO:0000259" key="13">
    <source>
        <dbReference type="PROSITE" id="PS51192"/>
    </source>
</evidence>
<dbReference type="SUPFAM" id="SSF46785">
    <property type="entry name" value="Winged helix' DNA-binding domain"/>
    <property type="match status" value="1"/>
</dbReference>
<keyword evidence="7" id="KW-0238">DNA-binding</keyword>
<dbReference type="GO" id="GO:0043138">
    <property type="term" value="F:3'-5' DNA helicase activity"/>
    <property type="evidence" value="ECO:0007669"/>
    <property type="project" value="UniProtKB-EC"/>
</dbReference>
<dbReference type="CDD" id="cd18794">
    <property type="entry name" value="SF2_C_RecQ"/>
    <property type="match status" value="1"/>
</dbReference>
<proteinExistence type="inferred from homology"/>
<keyword evidence="16" id="KW-1185">Reference proteome</keyword>
<evidence type="ECO:0000256" key="2">
    <source>
        <dbReference type="ARBA" id="ARBA00005446"/>
    </source>
</evidence>
<dbReference type="Proteomes" id="UP000008837">
    <property type="component" value="Unassembled WGS sequence"/>
</dbReference>